<dbReference type="GO" id="GO:0005829">
    <property type="term" value="C:cytosol"/>
    <property type="evidence" value="ECO:0007669"/>
    <property type="project" value="TreeGrafter"/>
</dbReference>
<comment type="pathway">
    <text evidence="3">tRNA modification; 5-methoxycarbonylmethyl-2-thiouridine-tRNA biosynthesis.</text>
</comment>
<evidence type="ECO:0000256" key="3">
    <source>
        <dbReference type="HAMAP-Rule" id="MF_03054"/>
    </source>
</evidence>
<dbReference type="Proteomes" id="UP000193467">
    <property type="component" value="Unassembled WGS sequence"/>
</dbReference>
<comment type="subcellular location">
    <subcellularLocation>
        <location evidence="3">Cytoplasm</location>
    </subcellularLocation>
</comment>
<dbReference type="AlphaFoldDB" id="A0A1Y2EXE2"/>
<dbReference type="GO" id="GO:0016783">
    <property type="term" value="F:sulfurtransferase activity"/>
    <property type="evidence" value="ECO:0007669"/>
    <property type="project" value="TreeGrafter"/>
</dbReference>
<keyword evidence="2 3" id="KW-0819">tRNA processing</keyword>
<gene>
    <name evidence="3" type="primary">NCS2</name>
    <name evidence="3" type="synonym">CTU2</name>
    <name evidence="5" type="ORF">BCR35DRAFT_353399</name>
</gene>
<comment type="caution">
    <text evidence="5">The sequence shown here is derived from an EMBL/GenBank/DDBJ whole genome shotgun (WGS) entry which is preliminary data.</text>
</comment>
<dbReference type="PANTHER" id="PTHR20882:SF14">
    <property type="entry name" value="CYTOPLASMIC TRNA 2-THIOLATION PROTEIN 2"/>
    <property type="match status" value="1"/>
</dbReference>
<dbReference type="Pfam" id="PF10288">
    <property type="entry name" value="CTU2"/>
    <property type="match status" value="1"/>
</dbReference>
<evidence type="ECO:0000256" key="4">
    <source>
        <dbReference type="SAM" id="MobiDB-lite"/>
    </source>
</evidence>
<evidence type="ECO:0000256" key="2">
    <source>
        <dbReference type="ARBA" id="ARBA00022694"/>
    </source>
</evidence>
<evidence type="ECO:0000313" key="6">
    <source>
        <dbReference type="Proteomes" id="UP000193467"/>
    </source>
</evidence>
<dbReference type="InterPro" id="IPR014729">
    <property type="entry name" value="Rossmann-like_a/b/a_fold"/>
</dbReference>
<protein>
    <recommendedName>
        <fullName evidence="3">Cytoplasmic tRNA 2-thiolation protein 2</fullName>
    </recommendedName>
</protein>
<dbReference type="UniPathway" id="UPA00988"/>
<reference evidence="5 6" key="1">
    <citation type="submission" date="2016-07" db="EMBL/GenBank/DDBJ databases">
        <title>Pervasive Adenine N6-methylation of Active Genes in Fungi.</title>
        <authorList>
            <consortium name="DOE Joint Genome Institute"/>
            <person name="Mondo S.J."/>
            <person name="Dannebaum R.O."/>
            <person name="Kuo R.C."/>
            <person name="Labutti K."/>
            <person name="Haridas S."/>
            <person name="Kuo A."/>
            <person name="Salamov A."/>
            <person name="Ahrendt S.R."/>
            <person name="Lipzen A."/>
            <person name="Sullivan W."/>
            <person name="Andreopoulos W.B."/>
            <person name="Clum A."/>
            <person name="Lindquist E."/>
            <person name="Daum C."/>
            <person name="Ramamoorthy G.K."/>
            <person name="Gryganskyi A."/>
            <person name="Culley D."/>
            <person name="Magnuson J.K."/>
            <person name="James T.Y."/>
            <person name="O'Malley M.A."/>
            <person name="Stajich J.E."/>
            <person name="Spatafora J.W."/>
            <person name="Visel A."/>
            <person name="Grigoriev I.V."/>
        </authorList>
    </citation>
    <scope>NUCLEOTIDE SEQUENCE [LARGE SCALE GENOMIC DNA]</scope>
    <source>
        <strain evidence="5 6">62-1032</strain>
    </source>
</reference>
<dbReference type="HAMAP" id="MF_03054">
    <property type="entry name" value="CTU2"/>
    <property type="match status" value="1"/>
</dbReference>
<name>A0A1Y2EXE2_9BASI</name>
<feature type="region of interest" description="Disordered" evidence="4">
    <location>
        <begin position="397"/>
        <end position="416"/>
    </location>
</feature>
<comment type="similarity">
    <text evidence="3">Belongs to the CTU2/NCS2 family.</text>
</comment>
<organism evidence="5 6">
    <name type="scientific">Leucosporidium creatinivorum</name>
    <dbReference type="NCBI Taxonomy" id="106004"/>
    <lineage>
        <taxon>Eukaryota</taxon>
        <taxon>Fungi</taxon>
        <taxon>Dikarya</taxon>
        <taxon>Basidiomycota</taxon>
        <taxon>Pucciniomycotina</taxon>
        <taxon>Microbotryomycetes</taxon>
        <taxon>Leucosporidiales</taxon>
        <taxon>Leucosporidium</taxon>
    </lineage>
</organism>
<dbReference type="InterPro" id="IPR019407">
    <property type="entry name" value="CTU2"/>
</dbReference>
<accession>A0A1Y2EXE2</accession>
<dbReference type="GO" id="GO:0032447">
    <property type="term" value="P:protein urmylation"/>
    <property type="evidence" value="ECO:0007669"/>
    <property type="project" value="UniProtKB-UniRule"/>
</dbReference>
<dbReference type="STRING" id="106004.A0A1Y2EXE2"/>
<dbReference type="Gene3D" id="3.40.50.620">
    <property type="entry name" value="HUPs"/>
    <property type="match status" value="1"/>
</dbReference>
<evidence type="ECO:0000256" key="1">
    <source>
        <dbReference type="ARBA" id="ARBA00022490"/>
    </source>
</evidence>
<dbReference type="EMBL" id="MCGR01000035">
    <property type="protein sequence ID" value="ORY76238.1"/>
    <property type="molecule type" value="Genomic_DNA"/>
</dbReference>
<dbReference type="GO" id="GO:0016779">
    <property type="term" value="F:nucleotidyltransferase activity"/>
    <property type="evidence" value="ECO:0007669"/>
    <property type="project" value="UniProtKB-UniRule"/>
</dbReference>
<dbReference type="FunCoup" id="A0A1Y2EXE2">
    <property type="interactions" value="229"/>
</dbReference>
<dbReference type="GO" id="GO:0000049">
    <property type="term" value="F:tRNA binding"/>
    <property type="evidence" value="ECO:0007669"/>
    <property type="project" value="InterPro"/>
</dbReference>
<proteinExistence type="inferred from homology"/>
<keyword evidence="1 3" id="KW-0963">Cytoplasm</keyword>
<dbReference type="SUPFAM" id="SSF52402">
    <property type="entry name" value="Adenine nucleotide alpha hydrolases-like"/>
    <property type="match status" value="1"/>
</dbReference>
<keyword evidence="6" id="KW-1185">Reference proteome</keyword>
<dbReference type="GO" id="GO:0002143">
    <property type="term" value="P:tRNA wobble position uridine thiolation"/>
    <property type="evidence" value="ECO:0007669"/>
    <property type="project" value="TreeGrafter"/>
</dbReference>
<sequence>MSCGQPAPDETQELPAAVAPAATCVRCSLPPGIVVRTTSYCWEHFHDHFTFAYRKGIDGARTRSRSGRPQDVLNGAKRGTKRSKVMLAFSGGASSRVLLDLLQKNSFTRPDDPSLSNPRFKPPPTFESLEILYVDESGVPGFGPDRTEEVRALVAETPFPFRSIKLESIFTPSTTTFSTSYSTPSLLTSTSTSTPLDPLTSLLSFLSPSTHSPTSLASLHSSLLHSLLRREALSSGCEILLTGETANRVAIQTIAGMAEGRGFSMGEEVGCEWEASEEEGGGLLVARPLSSILLKEVTYYARIRELESLTMRRPETGVEPKKAGIEALVQDFVNGLEANFPSTVSTIIRTAQKLGMRSADERERKVEGIRCPLCGLPAQLGAEDWRKAITISTLSDLKSAAPSSSSTPSLPAPAAAADLPSPEAALAPLLCYSCLLIMQGTLPPPRGAPTPDEEEKVVVLPPYVEEMARRRRRIAEEEEGVVGRRTVSGVEGVRREVEGYLLDE</sequence>
<dbReference type="InParanoid" id="A0A1Y2EXE2"/>
<evidence type="ECO:0000313" key="5">
    <source>
        <dbReference type="EMBL" id="ORY76238.1"/>
    </source>
</evidence>
<comment type="function">
    <text evidence="3">Plays a central role in 2-thiolation of mcm(5)S(2)U at tRNA wobble positions of tRNA(Lys), tRNA(Glu) and tRNA(Gln). May act by forming a heterodimer with NCS6 that ligates sulfur from thiocarboxylated URM1 onto the uridine of tRNAs at wobble position. Prior mcm(5) tRNA modification by the elongator complex is required for 2-thiolation. May also be involved in protein urmylation.</text>
</comment>
<dbReference type="PANTHER" id="PTHR20882">
    <property type="entry name" value="CYTOPLASMIC TRNA 2-THIOLATION PROTEIN 2"/>
    <property type="match status" value="1"/>
</dbReference>
<dbReference type="OrthoDB" id="25129at2759"/>